<dbReference type="InterPro" id="IPR036271">
    <property type="entry name" value="Tet_transcr_reg_TetR-rel_C_sf"/>
</dbReference>
<comment type="caution">
    <text evidence="4">The sequence shown here is derived from an EMBL/GenBank/DDBJ whole genome shotgun (WGS) entry which is preliminary data.</text>
</comment>
<evidence type="ECO:0000313" key="5">
    <source>
        <dbReference type="Proteomes" id="UP000237061"/>
    </source>
</evidence>
<name>A0A2S4A0Z9_ARTGL</name>
<protein>
    <submittedName>
        <fullName evidence="4">TetR family transcriptional regulator</fullName>
    </submittedName>
</protein>
<dbReference type="Pfam" id="PF00440">
    <property type="entry name" value="TetR_N"/>
    <property type="match status" value="1"/>
</dbReference>
<evidence type="ECO:0000259" key="3">
    <source>
        <dbReference type="Pfam" id="PF21935"/>
    </source>
</evidence>
<reference evidence="4 5" key="1">
    <citation type="submission" date="2018-01" db="EMBL/GenBank/DDBJ databases">
        <title>Arthrobacter sp. nov., from glaciers in China.</title>
        <authorList>
            <person name="Liu Q."/>
            <person name="Xin Y.-H."/>
        </authorList>
    </citation>
    <scope>NUCLEOTIDE SEQUENCE [LARGE SCALE GENOMIC DNA]</scope>
    <source>
        <strain evidence="4 5">HLT2-12-2</strain>
    </source>
</reference>
<proteinExistence type="predicted"/>
<sequence>MKGAWVAKQERAIATREALMVAAGKVFSRLHFETARVADILEEAAVTQGAFYFHFPKGKKQIAEELIELQNEQFIELRDKLARSDLDGLSGALELSDVLGHLLQSEPIAQAGIRLVTQASTLFPGVAHLPDPAWLEAISAYLYRADGEGNLRKDVDIPMATRTIVYLFTGAQVSSFVNDAWENLPYALATIEPYVLGALAVEGFTRTYPST</sequence>
<evidence type="ECO:0000256" key="1">
    <source>
        <dbReference type="ARBA" id="ARBA00023125"/>
    </source>
</evidence>
<organism evidence="4 5">
    <name type="scientific">Arthrobacter glacialis</name>
    <dbReference type="NCBI Taxonomy" id="1664"/>
    <lineage>
        <taxon>Bacteria</taxon>
        <taxon>Bacillati</taxon>
        <taxon>Actinomycetota</taxon>
        <taxon>Actinomycetes</taxon>
        <taxon>Micrococcales</taxon>
        <taxon>Micrococcaceae</taxon>
        <taxon>Arthrobacter</taxon>
    </lineage>
</organism>
<dbReference type="InterPro" id="IPR054126">
    <property type="entry name" value="CprB_TetR_C"/>
</dbReference>
<dbReference type="InterPro" id="IPR009057">
    <property type="entry name" value="Homeodomain-like_sf"/>
</dbReference>
<dbReference type="GO" id="GO:0003677">
    <property type="term" value="F:DNA binding"/>
    <property type="evidence" value="ECO:0007669"/>
    <property type="project" value="UniProtKB-KW"/>
</dbReference>
<accession>A0A2S4A0Z9</accession>
<dbReference type="Proteomes" id="UP000237061">
    <property type="component" value="Unassembled WGS sequence"/>
</dbReference>
<dbReference type="EMBL" id="PPXC01000001">
    <property type="protein sequence ID" value="POH75181.1"/>
    <property type="molecule type" value="Genomic_DNA"/>
</dbReference>
<dbReference type="Pfam" id="PF21935">
    <property type="entry name" value="TetR_C_45"/>
    <property type="match status" value="1"/>
</dbReference>
<keyword evidence="1" id="KW-0238">DNA-binding</keyword>
<dbReference type="SUPFAM" id="SSF48498">
    <property type="entry name" value="Tetracyclin repressor-like, C-terminal domain"/>
    <property type="match status" value="1"/>
</dbReference>
<keyword evidence="5" id="KW-1185">Reference proteome</keyword>
<feature type="domain" description="CprB tetracyclin repressor-like C-terminal" evidence="3">
    <location>
        <begin position="104"/>
        <end position="188"/>
    </location>
</feature>
<feature type="domain" description="HTH tetR-type" evidence="2">
    <location>
        <begin position="20"/>
        <end position="66"/>
    </location>
</feature>
<evidence type="ECO:0000313" key="4">
    <source>
        <dbReference type="EMBL" id="POH75181.1"/>
    </source>
</evidence>
<dbReference type="AlphaFoldDB" id="A0A2S4A0Z9"/>
<dbReference type="InterPro" id="IPR001647">
    <property type="entry name" value="HTH_TetR"/>
</dbReference>
<dbReference type="SUPFAM" id="SSF46689">
    <property type="entry name" value="Homeodomain-like"/>
    <property type="match status" value="1"/>
</dbReference>
<gene>
    <name evidence="4" type="ORF">CVS27_00785</name>
</gene>
<dbReference type="Gene3D" id="1.10.357.10">
    <property type="entry name" value="Tetracycline Repressor, domain 2"/>
    <property type="match status" value="1"/>
</dbReference>
<evidence type="ECO:0000259" key="2">
    <source>
        <dbReference type="Pfam" id="PF00440"/>
    </source>
</evidence>